<accession>A0AAV9J9G0</accession>
<proteinExistence type="predicted"/>
<feature type="compositionally biased region" description="Low complexity" evidence="1">
    <location>
        <begin position="606"/>
        <end position="622"/>
    </location>
</feature>
<name>A0AAV9J9G0_9PEZI</name>
<organism evidence="3 4">
    <name type="scientific">Oleoguttula mirabilis</name>
    <dbReference type="NCBI Taxonomy" id="1507867"/>
    <lineage>
        <taxon>Eukaryota</taxon>
        <taxon>Fungi</taxon>
        <taxon>Dikarya</taxon>
        <taxon>Ascomycota</taxon>
        <taxon>Pezizomycotina</taxon>
        <taxon>Dothideomycetes</taxon>
        <taxon>Dothideomycetidae</taxon>
        <taxon>Mycosphaerellales</taxon>
        <taxon>Teratosphaeriaceae</taxon>
        <taxon>Oleoguttula</taxon>
    </lineage>
</organism>
<feature type="compositionally biased region" description="Low complexity" evidence="1">
    <location>
        <begin position="678"/>
        <end position="703"/>
    </location>
</feature>
<feature type="compositionally biased region" description="Polar residues" evidence="1">
    <location>
        <begin position="733"/>
        <end position="750"/>
    </location>
</feature>
<feature type="region of interest" description="Disordered" evidence="1">
    <location>
        <begin position="574"/>
        <end position="703"/>
    </location>
</feature>
<feature type="compositionally biased region" description="Low complexity" evidence="1">
    <location>
        <begin position="658"/>
        <end position="671"/>
    </location>
</feature>
<evidence type="ECO:0000313" key="3">
    <source>
        <dbReference type="EMBL" id="KAK4541467.1"/>
    </source>
</evidence>
<feature type="compositionally biased region" description="Low complexity" evidence="1">
    <location>
        <begin position="583"/>
        <end position="592"/>
    </location>
</feature>
<protein>
    <submittedName>
        <fullName evidence="3">Uncharacterized protein</fullName>
    </submittedName>
</protein>
<dbReference type="Proteomes" id="UP001324427">
    <property type="component" value="Unassembled WGS sequence"/>
</dbReference>
<feature type="compositionally biased region" description="Polar residues" evidence="1">
    <location>
        <begin position="593"/>
        <end position="605"/>
    </location>
</feature>
<feature type="compositionally biased region" description="Low complexity" evidence="1">
    <location>
        <begin position="776"/>
        <end position="790"/>
    </location>
</feature>
<feature type="region of interest" description="Disordered" evidence="1">
    <location>
        <begin position="733"/>
        <end position="812"/>
    </location>
</feature>
<feature type="compositionally biased region" description="Polar residues" evidence="1">
    <location>
        <begin position="758"/>
        <end position="775"/>
    </location>
</feature>
<gene>
    <name evidence="3" type="ORF">LTR36_007913</name>
</gene>
<keyword evidence="4" id="KW-1185">Reference proteome</keyword>
<feature type="compositionally biased region" description="Low complexity" evidence="1">
    <location>
        <begin position="632"/>
        <end position="643"/>
    </location>
</feature>
<comment type="caution">
    <text evidence="3">The sequence shown here is derived from an EMBL/GenBank/DDBJ whole genome shotgun (WGS) entry which is preliminary data.</text>
</comment>
<keyword evidence="2" id="KW-0732">Signal</keyword>
<evidence type="ECO:0000256" key="2">
    <source>
        <dbReference type="SAM" id="SignalP"/>
    </source>
</evidence>
<dbReference type="EMBL" id="JAVFHQ010000052">
    <property type="protein sequence ID" value="KAK4541467.1"/>
    <property type="molecule type" value="Genomic_DNA"/>
</dbReference>
<evidence type="ECO:0000256" key="1">
    <source>
        <dbReference type="SAM" id="MobiDB-lite"/>
    </source>
</evidence>
<evidence type="ECO:0000313" key="4">
    <source>
        <dbReference type="Proteomes" id="UP001324427"/>
    </source>
</evidence>
<feature type="compositionally biased region" description="Polar residues" evidence="1">
    <location>
        <begin position="791"/>
        <end position="806"/>
    </location>
</feature>
<feature type="chain" id="PRO_5043776547" evidence="2">
    <location>
        <begin position="28"/>
        <end position="1343"/>
    </location>
</feature>
<reference evidence="3 4" key="1">
    <citation type="submission" date="2021-11" db="EMBL/GenBank/DDBJ databases">
        <title>Black yeast isolated from Biological Soil Crust.</title>
        <authorList>
            <person name="Kurbessoian T."/>
        </authorList>
    </citation>
    <scope>NUCLEOTIDE SEQUENCE [LARGE SCALE GENOMIC DNA]</scope>
    <source>
        <strain evidence="3 4">CCFEE 5522</strain>
    </source>
</reference>
<feature type="signal peptide" evidence="2">
    <location>
        <begin position="1"/>
        <end position="27"/>
    </location>
</feature>
<sequence>MASQHCSSAQRLFALAALCFACRPASALYINGTTGASLNTPQTPTSTARSSTTSSGIGDFVAAGLGLSTTTITETVEPTSRITLQEPSTIILSTTIASPGANSTTVLATGGLNLLNSTTTTTTLASSNSSSSNFTWTGDCWAQWNEYWSASIFDTQYWYNTYADVATTTIVAPVVVTSVRTGTYTTTETQIETWVSEQGAFPVATSTVTFVDTFTNTNPDITITATLTEGTTTSVTTETVTNITNLVAPKGGITTPSCTLPSIVPQCQSQWNAWLNDSFAISDVLPFTCSQSNTAGCASASASWESGLDAFYGTVPAIFYANDFVTPLCTQATLPSGLCSTLVSSFLEPFEDGGRNFAHRSFNSWPSASVLAPGCTLGCQTCAITGKAVRLFYWPPATANGSAALGSGSAVQTIANGSQTVTAVTSGMTFTSPTVYVSYDLLYASDSCSGIGGTYTNIFLPLKSNADLSSLVYFAGDPDVQPGYETRSFNLNDLIAPIPNSIYNQDPRCQASSDIWAEGGEESAFTCPRTASYAPIIAVPTEVNDLDAAWKSCTAWYGGLYDPPKALQGTTVLATPTVPNSHPTTTPASPSSIGLTTTASRTNTPQTIQTSATQASSSNGAATGVGNTVQATSTQGSSGGDTSPVAESTPALNTTPTSDQGSAGQSSDAGSTPQPAKSTSEASPSAAEPSSAATDTQPEPSISAADPASAIISLLGAGSTGVAASSKEQGSTVAAGTDASTSSPAQSTVQPAYPGTASAASETDSVAGTSDPSQTAAAGSGDSGSAGAVSETKSIAGTSDPSQTAAAGSGDPGVATTDVFTFAGVTHTAVASAGSVVVDGSSQQDPGASLTNPTDAASTQIITAAGQTLTITNPADPNSAAAVVNGVSLQSGGPAATISGVVVSAGSGGVVVGGSTTVLPVQSTGSNSGSAVVLTAGGQTLTATQLSGGAVAIGSETVSVGGAAVTYGSVTVSAASNGLQVDGTFATQVPAASVQGSEGVNVVTANGQVLTVSAIARASGNAVAVGGATLSAGGAGTIINGQTVSLVSGTLVVDGTTQVLSLPSTSAAVVTANGQTLTVSSAKQLGSAVVINGATLSQGGGDATINGQTVSAISNGLVVDGTTTLLSLTTAGAAGASETVLTVDGQTLTASAVAGPSGGVIVVNGITLSNGGPAQAIQGITVTAASDGIVADGSTALLSVPTGDASSALQTVLTVDGHTLTASAVSGQSGVYAVDGQTLSNGGAGATVEAATLSAFSGGLVLDGTSSSLVQTVAKSASGTPVTFDGHTLTAVGVAEQTGNAIVVDDHNCGLVYVHPGRHYSVIAADFGTSGRRNVLEWYYKRQ</sequence>